<feature type="domain" description="DUF3823" evidence="2">
    <location>
        <begin position="35"/>
        <end position="122"/>
    </location>
</feature>
<dbReference type="Proteomes" id="UP000260759">
    <property type="component" value="Unassembled WGS sequence"/>
</dbReference>
<feature type="chain" id="PRO_5017608787" evidence="1">
    <location>
        <begin position="20"/>
        <end position="231"/>
    </location>
</feature>
<reference evidence="4 5" key="1">
    <citation type="submission" date="2018-08" db="EMBL/GenBank/DDBJ databases">
        <title>A genome reference for cultivated species of the human gut microbiota.</title>
        <authorList>
            <person name="Zou Y."/>
            <person name="Xue W."/>
            <person name="Luo G."/>
        </authorList>
    </citation>
    <scope>NUCLEOTIDE SEQUENCE [LARGE SCALE GENOMIC DNA]</scope>
    <source>
        <strain evidence="4 5">OM03-4</strain>
    </source>
</reference>
<dbReference type="Pfam" id="PF18003">
    <property type="entry name" value="DUF3823_C"/>
    <property type="match status" value="1"/>
</dbReference>
<dbReference type="InterPro" id="IPR024278">
    <property type="entry name" value="DUF3823_N"/>
</dbReference>
<dbReference type="EMBL" id="QSVA01000005">
    <property type="protein sequence ID" value="RGN94909.1"/>
    <property type="molecule type" value="Genomic_DNA"/>
</dbReference>
<dbReference type="Gene3D" id="2.60.40.1120">
    <property type="entry name" value="Carboxypeptidase-like, regulatory domain"/>
    <property type="match status" value="1"/>
</dbReference>
<evidence type="ECO:0000256" key="1">
    <source>
        <dbReference type="SAM" id="SignalP"/>
    </source>
</evidence>
<gene>
    <name evidence="4" type="ORF">DXB37_06960</name>
</gene>
<sequence>MKTINTIRFMALAAFTAFAFTSCELDNYDGPDASISGEVRDIETGDLIQQDISNGSNIIFMEHGFENPEEQRMIFKVNGEYTNNLMFSGVYDFYFNESNFVKPEKLTDYRIKSGANKLDFEVLPYIRVSDVTVQKVGGKIVAKFKITPTVDDNVREVGLFGYTDFIVGAQYSHDRATALVNEAFKGAPREFTLEMSDNQFKKGKEYYFRVGAIIDVPNSRYNYAPSVKLTM</sequence>
<feature type="signal peptide" evidence="1">
    <location>
        <begin position="1"/>
        <end position="19"/>
    </location>
</feature>
<comment type="caution">
    <text evidence="4">The sequence shown here is derived from an EMBL/GenBank/DDBJ whole genome shotgun (WGS) entry which is preliminary data.</text>
</comment>
<evidence type="ECO:0000259" key="2">
    <source>
        <dbReference type="Pfam" id="PF12866"/>
    </source>
</evidence>
<evidence type="ECO:0000259" key="3">
    <source>
        <dbReference type="Pfam" id="PF18003"/>
    </source>
</evidence>
<dbReference type="Pfam" id="PF12866">
    <property type="entry name" value="DUF3823"/>
    <property type="match status" value="1"/>
</dbReference>
<dbReference type="Gene3D" id="2.60.40.2060">
    <property type="match status" value="1"/>
</dbReference>
<dbReference type="AlphaFoldDB" id="A0A3E5F0V2"/>
<dbReference type="PROSITE" id="PS51257">
    <property type="entry name" value="PROKAR_LIPOPROTEIN"/>
    <property type="match status" value="1"/>
</dbReference>
<accession>A0A3E5F0V2</accession>
<evidence type="ECO:0000313" key="4">
    <source>
        <dbReference type="EMBL" id="RGN94909.1"/>
    </source>
</evidence>
<organism evidence="4 5">
    <name type="scientific">Bacteroides uniformis</name>
    <dbReference type="NCBI Taxonomy" id="820"/>
    <lineage>
        <taxon>Bacteria</taxon>
        <taxon>Pseudomonadati</taxon>
        <taxon>Bacteroidota</taxon>
        <taxon>Bacteroidia</taxon>
        <taxon>Bacteroidales</taxon>
        <taxon>Bacteroidaceae</taxon>
        <taxon>Bacteroides</taxon>
    </lineage>
</organism>
<protein>
    <submittedName>
        <fullName evidence="4">DUF3823 domain-containing protein</fullName>
    </submittedName>
</protein>
<dbReference type="RefSeq" id="WP_117600100.1">
    <property type="nucleotide sequence ID" value="NZ_QSVA01000005.1"/>
</dbReference>
<dbReference type="InterPro" id="IPR041186">
    <property type="entry name" value="DUF3823_C"/>
</dbReference>
<keyword evidence="1" id="KW-0732">Signal</keyword>
<name>A0A3E5F0V2_BACUN</name>
<proteinExistence type="predicted"/>
<feature type="domain" description="DUF3823" evidence="3">
    <location>
        <begin position="127"/>
        <end position="228"/>
    </location>
</feature>
<evidence type="ECO:0000313" key="5">
    <source>
        <dbReference type="Proteomes" id="UP000260759"/>
    </source>
</evidence>